<dbReference type="Proteomes" id="UP000241690">
    <property type="component" value="Unassembled WGS sequence"/>
</dbReference>
<protein>
    <submittedName>
        <fullName evidence="1">Uncharacterized protein</fullName>
    </submittedName>
</protein>
<reference evidence="1 2" key="1">
    <citation type="submission" date="2016-07" db="EMBL/GenBank/DDBJ databases">
        <title>Multiple horizontal gene transfer events from other fungi enriched the ability of initially mycotrophic Trichoderma (Ascomycota) to feed on dead plant biomass.</title>
        <authorList>
            <consortium name="DOE Joint Genome Institute"/>
            <person name="Aerts A."/>
            <person name="Atanasova L."/>
            <person name="Chenthamara K."/>
            <person name="Zhang J."/>
            <person name="Grujic M."/>
            <person name="Henrissat B."/>
            <person name="Kuo A."/>
            <person name="Salamov A."/>
            <person name="Lipzen A."/>
            <person name="Labutti K."/>
            <person name="Barry K."/>
            <person name="Miao Y."/>
            <person name="Rahimi M.J."/>
            <person name="Shen Q."/>
            <person name="Grigoriev I.V."/>
            <person name="Kubicek C.P."/>
            <person name="Druzhinina I.S."/>
        </authorList>
    </citation>
    <scope>NUCLEOTIDE SEQUENCE [LARGE SCALE GENOMIC DNA]</scope>
    <source>
        <strain evidence="1 2">CBS 226.95</strain>
    </source>
</reference>
<name>A0A2T3ZXS7_TRIHA</name>
<organism evidence="1 2">
    <name type="scientific">Trichoderma harzianum CBS 226.95</name>
    <dbReference type="NCBI Taxonomy" id="983964"/>
    <lineage>
        <taxon>Eukaryota</taxon>
        <taxon>Fungi</taxon>
        <taxon>Dikarya</taxon>
        <taxon>Ascomycota</taxon>
        <taxon>Pezizomycotina</taxon>
        <taxon>Sordariomycetes</taxon>
        <taxon>Hypocreomycetidae</taxon>
        <taxon>Hypocreales</taxon>
        <taxon>Hypocreaceae</taxon>
        <taxon>Trichoderma</taxon>
    </lineage>
</organism>
<dbReference type="RefSeq" id="XP_024769303.1">
    <property type="nucleotide sequence ID" value="XM_024913952.1"/>
</dbReference>
<evidence type="ECO:0000313" key="1">
    <source>
        <dbReference type="EMBL" id="PTB49626.1"/>
    </source>
</evidence>
<evidence type="ECO:0000313" key="2">
    <source>
        <dbReference type="Proteomes" id="UP000241690"/>
    </source>
</evidence>
<dbReference type="GeneID" id="36622516"/>
<dbReference type="EMBL" id="KZ679691">
    <property type="protein sequence ID" value="PTB49626.1"/>
    <property type="molecule type" value="Genomic_DNA"/>
</dbReference>
<accession>A0A2T3ZXS7</accession>
<sequence length="117" mass="13569">MHTKHRRRFDDNYCMSGFCLFSRIVRVLHVTRPLRRGCFSLSSHSHSHSHSPLLLLLLSPSLCCETLGMQPVQRFAPRCSHQISGYLGTHARSSGIWYGLPLRPETRWMSVIRLTRH</sequence>
<gene>
    <name evidence="1" type="ORF">M431DRAFT_271409</name>
</gene>
<proteinExistence type="predicted"/>
<keyword evidence="2" id="KW-1185">Reference proteome</keyword>
<dbReference type="AlphaFoldDB" id="A0A2T3ZXS7"/>